<proteinExistence type="inferred from homology"/>
<comment type="similarity">
    <text evidence="1 2">Belongs to the UPF0178 family.</text>
</comment>
<protein>
    <recommendedName>
        <fullName evidence="2">UPF0178 protein A6X21_19345</fullName>
    </recommendedName>
</protein>
<accession>A0A1C3EGY4</accession>
<comment type="caution">
    <text evidence="4">The sequence shown here is derived from an EMBL/GenBank/DDBJ whole genome shotgun (WGS) entry which is preliminary data.</text>
</comment>
<evidence type="ECO:0000256" key="2">
    <source>
        <dbReference type="HAMAP-Rule" id="MF_00489"/>
    </source>
</evidence>
<gene>
    <name evidence="4" type="ORF">A6X21_19345</name>
</gene>
<dbReference type="RefSeq" id="WP_068847045.1">
    <property type="nucleotide sequence ID" value="NZ_LYDR01000063.1"/>
</dbReference>
<dbReference type="Proteomes" id="UP000094828">
    <property type="component" value="Unassembled WGS sequence"/>
</dbReference>
<dbReference type="HAMAP" id="MF_00489">
    <property type="entry name" value="UPF0178"/>
    <property type="match status" value="1"/>
</dbReference>
<dbReference type="OrthoDB" id="9798918at2"/>
<dbReference type="EMBL" id="LYDR01000063">
    <property type="protein sequence ID" value="ODA32526.1"/>
    <property type="molecule type" value="Genomic_DNA"/>
</dbReference>
<evidence type="ECO:0000313" key="5">
    <source>
        <dbReference type="Proteomes" id="UP000094828"/>
    </source>
</evidence>
<name>A0A1C3EGY4_9PLAN</name>
<sequence>MKIWIDGDASPREVKELVFRAATRLQLETTVVANSGMWVPSGNRFVKLQIVPGGPDVADRYIVAQSNRGDLAITSDVPLMSDLIPQGVFVIDFHGYLCTQETIGERRAARDLNDQLREAGLLTGGPAPYGVKDKQRFAQALDQLLTRELRRLASNPPPSPPEITTDDSPGA</sequence>
<evidence type="ECO:0000256" key="3">
    <source>
        <dbReference type="SAM" id="MobiDB-lite"/>
    </source>
</evidence>
<evidence type="ECO:0000313" key="4">
    <source>
        <dbReference type="EMBL" id="ODA32526.1"/>
    </source>
</evidence>
<dbReference type="PANTHER" id="PTHR35146">
    <property type="entry name" value="UPF0178 PROTEIN YAII"/>
    <property type="match status" value="1"/>
</dbReference>
<dbReference type="AlphaFoldDB" id="A0A1C3EGY4"/>
<dbReference type="Pfam" id="PF02639">
    <property type="entry name" value="DUF188"/>
    <property type="match status" value="1"/>
</dbReference>
<feature type="region of interest" description="Disordered" evidence="3">
    <location>
        <begin position="149"/>
        <end position="171"/>
    </location>
</feature>
<evidence type="ECO:0000256" key="1">
    <source>
        <dbReference type="ARBA" id="ARBA00008522"/>
    </source>
</evidence>
<dbReference type="STRING" id="1841610.A6X21_19345"/>
<dbReference type="InterPro" id="IPR003791">
    <property type="entry name" value="UPF0178"/>
</dbReference>
<organism evidence="4 5">
    <name type="scientific">Planctopirus hydrillae</name>
    <dbReference type="NCBI Taxonomy" id="1841610"/>
    <lineage>
        <taxon>Bacteria</taxon>
        <taxon>Pseudomonadati</taxon>
        <taxon>Planctomycetota</taxon>
        <taxon>Planctomycetia</taxon>
        <taxon>Planctomycetales</taxon>
        <taxon>Planctomycetaceae</taxon>
        <taxon>Planctopirus</taxon>
    </lineage>
</organism>
<reference evidence="4 5" key="1">
    <citation type="submission" date="2016-05" db="EMBL/GenBank/DDBJ databases">
        <title>Genomic and physiological characterization of Planctopirus sp. isolated from fresh water lake.</title>
        <authorList>
            <person name="Subhash Y."/>
            <person name="Ramana C."/>
        </authorList>
    </citation>
    <scope>NUCLEOTIDE SEQUENCE [LARGE SCALE GENOMIC DNA]</scope>
    <source>
        <strain evidence="4 5">JC280</strain>
    </source>
</reference>
<dbReference type="PANTHER" id="PTHR35146:SF1">
    <property type="entry name" value="UPF0178 PROTEIN YAII"/>
    <property type="match status" value="1"/>
</dbReference>
<keyword evidence="5" id="KW-1185">Reference proteome</keyword>